<gene>
    <name evidence="9" type="ORF">AFA91_19275</name>
</gene>
<feature type="transmembrane region" description="Helical" evidence="7">
    <location>
        <begin position="24"/>
        <end position="46"/>
    </location>
</feature>
<dbReference type="PANTHER" id="PTHR43386">
    <property type="entry name" value="OLIGOPEPTIDE TRANSPORT SYSTEM PERMEASE PROTEIN APPC"/>
    <property type="match status" value="1"/>
</dbReference>
<keyword evidence="5 7" id="KW-1133">Transmembrane helix</keyword>
<protein>
    <recommendedName>
        <fullName evidence="8">ABC transmembrane type-1 domain-containing protein</fullName>
    </recommendedName>
</protein>
<feature type="domain" description="ABC transmembrane type-1" evidence="8">
    <location>
        <begin position="85"/>
        <end position="274"/>
    </location>
</feature>
<evidence type="ECO:0000256" key="1">
    <source>
        <dbReference type="ARBA" id="ARBA00004651"/>
    </source>
</evidence>
<proteinExistence type="inferred from homology"/>
<accession>A0A0K0X8I4</accession>
<evidence type="ECO:0000313" key="10">
    <source>
        <dbReference type="Proteomes" id="UP000062255"/>
    </source>
</evidence>
<name>A0A0K0X8I4_MYCGD</name>
<keyword evidence="3" id="KW-1003">Cell membrane</keyword>
<dbReference type="InterPro" id="IPR035906">
    <property type="entry name" value="MetI-like_sf"/>
</dbReference>
<dbReference type="EMBL" id="CP012150">
    <property type="protein sequence ID" value="AKS33686.1"/>
    <property type="molecule type" value="Genomic_DNA"/>
</dbReference>
<keyword evidence="6 7" id="KW-0472">Membrane</keyword>
<feature type="transmembrane region" description="Helical" evidence="7">
    <location>
        <begin position="251"/>
        <end position="274"/>
    </location>
</feature>
<dbReference type="InterPro" id="IPR050366">
    <property type="entry name" value="BP-dependent_transpt_permease"/>
</dbReference>
<evidence type="ECO:0000313" key="9">
    <source>
        <dbReference type="EMBL" id="AKS33686.1"/>
    </source>
</evidence>
<dbReference type="InterPro" id="IPR000515">
    <property type="entry name" value="MetI-like"/>
</dbReference>
<reference evidence="9 10" key="1">
    <citation type="submission" date="2015-07" db="EMBL/GenBank/DDBJ databases">
        <title>Complete genome sequence of Mycobacterium goodii X7B, a facultative thermophilic biodesulfurizing bacterium.</title>
        <authorList>
            <person name="Yu B."/>
            <person name="Li F."/>
            <person name="Xu P."/>
        </authorList>
    </citation>
    <scope>NUCLEOTIDE SEQUENCE [LARGE SCALE GENOMIC DNA]</scope>
    <source>
        <strain evidence="9 10">X7B</strain>
    </source>
</reference>
<sequence length="289" mass="31062">MPPVEPVVIDTPKPRRRGFPLRRLPWTAIIIIVAFLAAGLFAPLLAPFDPYTPSLGDRLQPPSAEHWLGTDTLGRDLLSRLIFGARVTLVVVMIALAVSAAIGIAVGVIAGYLRGRVDTVISRTVDAMLAIPSIFVALALAAARGPGQASVVIAVSIVLWARFARVIRSDVLSLTEQDFIAQAQVTGCSRIRTMLIHILPNVLNSVMVLLSINMGYVIMLEASLSFLGAGIPPPTPSWGAMVSEGQNYIGVAWWVSIMPGIAIALIVLALNVFGDWLRDYLDPRTRDAV</sequence>
<evidence type="ECO:0000259" key="8">
    <source>
        <dbReference type="PROSITE" id="PS50928"/>
    </source>
</evidence>
<dbReference type="PANTHER" id="PTHR43386:SF1">
    <property type="entry name" value="D,D-DIPEPTIDE TRANSPORT SYSTEM PERMEASE PROTEIN DDPC-RELATED"/>
    <property type="match status" value="1"/>
</dbReference>
<dbReference type="GO" id="GO:0005886">
    <property type="term" value="C:plasma membrane"/>
    <property type="evidence" value="ECO:0007669"/>
    <property type="project" value="UniProtKB-SubCell"/>
</dbReference>
<feature type="transmembrane region" description="Helical" evidence="7">
    <location>
        <begin position="125"/>
        <end position="143"/>
    </location>
</feature>
<dbReference type="Gene3D" id="1.10.3720.10">
    <property type="entry name" value="MetI-like"/>
    <property type="match status" value="1"/>
</dbReference>
<dbReference type="Pfam" id="PF00528">
    <property type="entry name" value="BPD_transp_1"/>
    <property type="match status" value="1"/>
</dbReference>
<evidence type="ECO:0000256" key="2">
    <source>
        <dbReference type="ARBA" id="ARBA00022448"/>
    </source>
</evidence>
<dbReference type="GO" id="GO:0055085">
    <property type="term" value="P:transmembrane transport"/>
    <property type="evidence" value="ECO:0007669"/>
    <property type="project" value="InterPro"/>
</dbReference>
<feature type="transmembrane region" description="Helical" evidence="7">
    <location>
        <begin position="149"/>
        <end position="167"/>
    </location>
</feature>
<comment type="subcellular location">
    <subcellularLocation>
        <location evidence="1 7">Cell membrane</location>
        <topology evidence="1 7">Multi-pass membrane protein</topology>
    </subcellularLocation>
</comment>
<dbReference type="SUPFAM" id="SSF161098">
    <property type="entry name" value="MetI-like"/>
    <property type="match status" value="1"/>
</dbReference>
<dbReference type="CDD" id="cd06261">
    <property type="entry name" value="TM_PBP2"/>
    <property type="match status" value="1"/>
</dbReference>
<dbReference type="AlphaFoldDB" id="A0A0K0X8I4"/>
<keyword evidence="4 7" id="KW-0812">Transmembrane</keyword>
<organism evidence="9 10">
    <name type="scientific">Mycolicibacterium goodii</name>
    <name type="common">Mycobacterium goodii</name>
    <dbReference type="NCBI Taxonomy" id="134601"/>
    <lineage>
        <taxon>Bacteria</taxon>
        <taxon>Bacillati</taxon>
        <taxon>Actinomycetota</taxon>
        <taxon>Actinomycetes</taxon>
        <taxon>Mycobacteriales</taxon>
        <taxon>Mycobacteriaceae</taxon>
        <taxon>Mycolicibacterium</taxon>
    </lineage>
</organism>
<dbReference type="PATRIC" id="fig|134601.6.peg.3987"/>
<dbReference type="STRING" id="134601.AFA91_19275"/>
<dbReference type="Proteomes" id="UP000062255">
    <property type="component" value="Chromosome"/>
</dbReference>
<evidence type="ECO:0000256" key="5">
    <source>
        <dbReference type="ARBA" id="ARBA00022989"/>
    </source>
</evidence>
<evidence type="ECO:0000256" key="7">
    <source>
        <dbReference type="RuleBase" id="RU363032"/>
    </source>
</evidence>
<dbReference type="InterPro" id="IPR025966">
    <property type="entry name" value="OppC_N"/>
</dbReference>
<comment type="similarity">
    <text evidence="7">Belongs to the binding-protein-dependent transport system permease family.</text>
</comment>
<feature type="transmembrane region" description="Helical" evidence="7">
    <location>
        <begin position="87"/>
        <end position="113"/>
    </location>
</feature>
<dbReference type="Pfam" id="PF12911">
    <property type="entry name" value="OppC_N"/>
    <property type="match status" value="1"/>
</dbReference>
<keyword evidence="2 7" id="KW-0813">Transport</keyword>
<evidence type="ECO:0000256" key="6">
    <source>
        <dbReference type="ARBA" id="ARBA00023136"/>
    </source>
</evidence>
<evidence type="ECO:0000256" key="4">
    <source>
        <dbReference type="ARBA" id="ARBA00022692"/>
    </source>
</evidence>
<dbReference type="KEGG" id="mgo:AFA91_19275"/>
<evidence type="ECO:0000256" key="3">
    <source>
        <dbReference type="ARBA" id="ARBA00022475"/>
    </source>
</evidence>
<feature type="transmembrane region" description="Helical" evidence="7">
    <location>
        <begin position="202"/>
        <end position="231"/>
    </location>
</feature>
<dbReference type="PROSITE" id="PS50928">
    <property type="entry name" value="ABC_TM1"/>
    <property type="match status" value="1"/>
</dbReference>